<name>A0A914W388_9BILA</name>
<evidence type="ECO:0000313" key="2">
    <source>
        <dbReference type="WBParaSite" id="PSAMB.scaffold2958size20400.g19862.t1"/>
    </source>
</evidence>
<dbReference type="Proteomes" id="UP000887566">
    <property type="component" value="Unplaced"/>
</dbReference>
<reference evidence="2" key="1">
    <citation type="submission" date="2022-11" db="UniProtKB">
        <authorList>
            <consortium name="WormBaseParasite"/>
        </authorList>
    </citation>
    <scope>IDENTIFICATION</scope>
</reference>
<proteinExistence type="predicted"/>
<accession>A0A914W388</accession>
<dbReference type="WBParaSite" id="PSAMB.scaffold2958size20400.g19862.t1">
    <property type="protein sequence ID" value="PSAMB.scaffold2958size20400.g19862.t1"/>
    <property type="gene ID" value="PSAMB.scaffold2958size20400.g19862"/>
</dbReference>
<evidence type="ECO:0000313" key="1">
    <source>
        <dbReference type="Proteomes" id="UP000887566"/>
    </source>
</evidence>
<organism evidence="1 2">
    <name type="scientific">Plectus sambesii</name>
    <dbReference type="NCBI Taxonomy" id="2011161"/>
    <lineage>
        <taxon>Eukaryota</taxon>
        <taxon>Metazoa</taxon>
        <taxon>Ecdysozoa</taxon>
        <taxon>Nematoda</taxon>
        <taxon>Chromadorea</taxon>
        <taxon>Plectida</taxon>
        <taxon>Plectina</taxon>
        <taxon>Plectoidea</taxon>
        <taxon>Plectidae</taxon>
        <taxon>Plectus</taxon>
    </lineage>
</organism>
<dbReference type="AlphaFoldDB" id="A0A914W388"/>
<sequence length="226" mass="25354">MSLRIVSIHLRLGRPRGRFPSTSILCMILPMWSSDRRSTWPYHRSRCSCAFSMMGTTQSRCRISVLRILSSLVTLHVHRSILISVVWSICSCLLAGAQHLLPYSSAGRTTVRYTLRLSRGGIFLSQSTPEHSRHLSQPQATLFLMSASMSPSSQSTEPWYLNSSTLVIVAPSRWMVLLLAASSPVAMFSVLPMLSHRPWLCCQSFHFCSFLSRSLWSLEPSTMSSA</sequence>
<keyword evidence="1" id="KW-1185">Reference proteome</keyword>
<protein>
    <submittedName>
        <fullName evidence="2">Uncharacterized protein</fullName>
    </submittedName>
</protein>